<proteinExistence type="predicted"/>
<gene>
    <name evidence="1" type="ORF">ACFSW6_10415</name>
</gene>
<dbReference type="EMBL" id="JBHUMV010000004">
    <property type="protein sequence ID" value="MFD2754501.1"/>
    <property type="molecule type" value="Genomic_DNA"/>
</dbReference>
<evidence type="ECO:0008006" key="3">
    <source>
        <dbReference type="Google" id="ProtNLM"/>
    </source>
</evidence>
<comment type="caution">
    <text evidence="1">The sequence shown here is derived from an EMBL/GenBank/DDBJ whole genome shotgun (WGS) entry which is preliminary data.</text>
</comment>
<dbReference type="Proteomes" id="UP001597463">
    <property type="component" value="Unassembled WGS sequence"/>
</dbReference>
<keyword evidence="2" id="KW-1185">Reference proteome</keyword>
<name>A0ABW5ULS6_9BURK</name>
<sequence length="81" mass="8620">MNTVSRPLACAQPSGAACLSLPATGNTSDPIQLHMQALNSLSRCKAMLTAREPMYLFAEKFLAEAQQAIATLQSIDLNPEG</sequence>
<dbReference type="RefSeq" id="WP_157081963.1">
    <property type="nucleotide sequence ID" value="NZ_BCNT01000007.1"/>
</dbReference>
<reference evidence="2" key="1">
    <citation type="journal article" date="2019" name="Int. J. Syst. Evol. Microbiol.">
        <title>The Global Catalogue of Microorganisms (GCM) 10K type strain sequencing project: providing services to taxonomists for standard genome sequencing and annotation.</title>
        <authorList>
            <consortium name="The Broad Institute Genomics Platform"/>
            <consortium name="The Broad Institute Genome Sequencing Center for Infectious Disease"/>
            <person name="Wu L."/>
            <person name="Ma J."/>
        </authorList>
    </citation>
    <scope>NUCLEOTIDE SEQUENCE [LARGE SCALE GENOMIC DNA]</scope>
    <source>
        <strain evidence="2">TISTR 1906</strain>
    </source>
</reference>
<evidence type="ECO:0000313" key="2">
    <source>
        <dbReference type="Proteomes" id="UP001597463"/>
    </source>
</evidence>
<dbReference type="PROSITE" id="PS51257">
    <property type="entry name" value="PROKAR_LIPOPROTEIN"/>
    <property type="match status" value="1"/>
</dbReference>
<accession>A0ABW5ULS6</accession>
<evidence type="ECO:0000313" key="1">
    <source>
        <dbReference type="EMBL" id="MFD2754501.1"/>
    </source>
</evidence>
<protein>
    <recommendedName>
        <fullName evidence="3">DUF3077 domain-containing protein</fullName>
    </recommendedName>
</protein>
<organism evidence="1 2">
    <name type="scientific">Comamonas terrae</name>
    <dbReference type="NCBI Taxonomy" id="673548"/>
    <lineage>
        <taxon>Bacteria</taxon>
        <taxon>Pseudomonadati</taxon>
        <taxon>Pseudomonadota</taxon>
        <taxon>Betaproteobacteria</taxon>
        <taxon>Burkholderiales</taxon>
        <taxon>Comamonadaceae</taxon>
        <taxon>Comamonas</taxon>
    </lineage>
</organism>